<reference evidence="2" key="1">
    <citation type="submission" date="2018-09" db="EMBL/GenBank/DDBJ databases">
        <title>Murine metabolic-syndrome-specific gut microbial biobank.</title>
        <authorList>
            <person name="Liu C."/>
        </authorList>
    </citation>
    <scope>NUCLEOTIDE SEQUENCE</scope>
    <source>
        <strain evidence="2">D42-62</strain>
    </source>
</reference>
<evidence type="ECO:0000313" key="3">
    <source>
        <dbReference type="Proteomes" id="UP001154420"/>
    </source>
</evidence>
<feature type="compositionally biased region" description="Basic and acidic residues" evidence="1">
    <location>
        <begin position="158"/>
        <end position="205"/>
    </location>
</feature>
<dbReference type="InterPro" id="IPR046097">
    <property type="entry name" value="DUF6033"/>
</dbReference>
<dbReference type="OrthoDB" id="9805997at2"/>
<feature type="region of interest" description="Disordered" evidence="1">
    <location>
        <begin position="158"/>
        <end position="214"/>
    </location>
</feature>
<gene>
    <name evidence="2" type="ORF">D5281_21150</name>
</gene>
<feature type="region of interest" description="Disordered" evidence="1">
    <location>
        <begin position="17"/>
        <end position="47"/>
    </location>
</feature>
<accession>A0A9X5BL71</accession>
<evidence type="ECO:0000313" key="2">
    <source>
        <dbReference type="EMBL" id="NBJ95002.1"/>
    </source>
</evidence>
<dbReference type="RefSeq" id="WP_016303040.1">
    <property type="nucleotide sequence ID" value="NZ_QZDT01000060.1"/>
</dbReference>
<keyword evidence="3" id="KW-1185">Reference proteome</keyword>
<organism evidence="2 3">
    <name type="scientific">Parablautia muri</name>
    <dbReference type="NCBI Taxonomy" id="2320879"/>
    <lineage>
        <taxon>Bacteria</taxon>
        <taxon>Bacillati</taxon>
        <taxon>Bacillota</taxon>
        <taxon>Clostridia</taxon>
        <taxon>Lachnospirales</taxon>
        <taxon>Lachnospiraceae</taxon>
        <taxon>Parablautia</taxon>
    </lineage>
</organism>
<protein>
    <submittedName>
        <fullName evidence="2">Uncharacterized protein</fullName>
    </submittedName>
</protein>
<comment type="caution">
    <text evidence="2">The sequence shown here is derived from an EMBL/GenBank/DDBJ whole genome shotgun (WGS) entry which is preliminary data.</text>
</comment>
<sequence>MAITGVGNYSSVYENTYASSRKEAAKKEETKETAATEKNAEVAKSGGNEEYLNNLQKQFPNMKLQVGYGVNTKNDGKVDVLNINPKLLEKMQNDPKAAKEYTQRLKDVEAAHKYVDSFFAATGSTVVCRHAYLDENGNYSNFTVSVRKDVLNEKLRKEAQENAEERIEKSREKARENAEQLAEKLEEKAEEAKGSEESEEKKVVTEDGTTTPNKAEQLLEEKMAASKDGTIYLNDTDMKTIIKAAQEEDAGKTIVKEQTQVGANLDLKI</sequence>
<proteinExistence type="predicted"/>
<evidence type="ECO:0000256" key="1">
    <source>
        <dbReference type="SAM" id="MobiDB-lite"/>
    </source>
</evidence>
<dbReference type="Proteomes" id="UP001154420">
    <property type="component" value="Unassembled WGS sequence"/>
</dbReference>
<name>A0A9X5BL71_9FIRM</name>
<dbReference type="Pfam" id="PF19498">
    <property type="entry name" value="DUF6033"/>
    <property type="match status" value="1"/>
</dbReference>
<dbReference type="AlphaFoldDB" id="A0A9X5BL71"/>
<feature type="compositionally biased region" description="Basic and acidic residues" evidence="1">
    <location>
        <begin position="20"/>
        <end position="41"/>
    </location>
</feature>
<dbReference type="EMBL" id="QZDT01000060">
    <property type="protein sequence ID" value="NBJ95002.1"/>
    <property type="molecule type" value="Genomic_DNA"/>
</dbReference>